<feature type="region of interest" description="Disordered" evidence="1">
    <location>
        <begin position="113"/>
        <end position="132"/>
    </location>
</feature>
<feature type="compositionally biased region" description="Basic and acidic residues" evidence="1">
    <location>
        <begin position="113"/>
        <end position="123"/>
    </location>
</feature>
<reference evidence="2 3" key="1">
    <citation type="submission" date="2019-02" db="EMBL/GenBank/DDBJ databases">
        <title>Deep-cultivation of Planctomycetes and their phenomic and genomic characterization uncovers novel biology.</title>
        <authorList>
            <person name="Wiegand S."/>
            <person name="Jogler M."/>
            <person name="Boedeker C."/>
            <person name="Pinto D."/>
            <person name="Vollmers J."/>
            <person name="Rivas-Marin E."/>
            <person name="Kohn T."/>
            <person name="Peeters S.H."/>
            <person name="Heuer A."/>
            <person name="Rast P."/>
            <person name="Oberbeckmann S."/>
            <person name="Bunk B."/>
            <person name="Jeske O."/>
            <person name="Meyerdierks A."/>
            <person name="Storesund J.E."/>
            <person name="Kallscheuer N."/>
            <person name="Luecker S."/>
            <person name="Lage O.M."/>
            <person name="Pohl T."/>
            <person name="Merkel B.J."/>
            <person name="Hornburger P."/>
            <person name="Mueller R.-W."/>
            <person name="Bruemmer F."/>
            <person name="Labrenz M."/>
            <person name="Spormann A.M."/>
            <person name="Op den Camp H."/>
            <person name="Overmann J."/>
            <person name="Amann R."/>
            <person name="Jetten M.S.M."/>
            <person name="Mascher T."/>
            <person name="Medema M.H."/>
            <person name="Devos D.P."/>
            <person name="Kaster A.-K."/>
            <person name="Ovreas L."/>
            <person name="Rohde M."/>
            <person name="Galperin M.Y."/>
            <person name="Jogler C."/>
        </authorList>
    </citation>
    <scope>NUCLEOTIDE SEQUENCE [LARGE SCALE GENOMIC DNA]</scope>
    <source>
        <strain evidence="2 3">Pan189</strain>
    </source>
</reference>
<evidence type="ECO:0000313" key="3">
    <source>
        <dbReference type="Proteomes" id="UP000317318"/>
    </source>
</evidence>
<protein>
    <submittedName>
        <fullName evidence="2">Uncharacterized protein</fullName>
    </submittedName>
</protein>
<dbReference type="Proteomes" id="UP000317318">
    <property type="component" value="Chromosome"/>
</dbReference>
<keyword evidence="3" id="KW-1185">Reference proteome</keyword>
<gene>
    <name evidence="2" type="ORF">Pan189_12540</name>
</gene>
<name>A0A517QZB8_9PLAN</name>
<proteinExistence type="predicted"/>
<dbReference type="AlphaFoldDB" id="A0A517QZB8"/>
<accession>A0A517QZB8</accession>
<evidence type="ECO:0000313" key="2">
    <source>
        <dbReference type="EMBL" id="QDT36890.1"/>
    </source>
</evidence>
<sequence>MNLHQVCCPHWADYWQLITLLDELLRNLCQPTSSGRVLINGVLARMTTRTILLSVGLISCCPLYSDADEQEPRLGFEIIHIKSPNSFIVWATMEITEDEFKALEIPLGWIKNQPREPDADRGSFRNSPGQTPGTFIDKELFGFHWRHVATITQIGRRIDPDGLLQGAVVTKSHVMRFDSGRRMTFLSGPSGLLYLRVSRDANRTDEDPTLPDGWKLLTQTAEVPIEFALPARTLVIRADNQDSFQGPVEPKVIPDK</sequence>
<dbReference type="EMBL" id="CP036268">
    <property type="protein sequence ID" value="QDT36890.1"/>
    <property type="molecule type" value="Genomic_DNA"/>
</dbReference>
<organism evidence="2 3">
    <name type="scientific">Stratiformator vulcanicus</name>
    <dbReference type="NCBI Taxonomy" id="2527980"/>
    <lineage>
        <taxon>Bacteria</taxon>
        <taxon>Pseudomonadati</taxon>
        <taxon>Planctomycetota</taxon>
        <taxon>Planctomycetia</taxon>
        <taxon>Planctomycetales</taxon>
        <taxon>Planctomycetaceae</taxon>
        <taxon>Stratiformator</taxon>
    </lineage>
</organism>
<evidence type="ECO:0000256" key="1">
    <source>
        <dbReference type="SAM" id="MobiDB-lite"/>
    </source>
</evidence>
<dbReference type="KEGG" id="svp:Pan189_12540"/>